<dbReference type="OrthoDB" id="9806610at2"/>
<evidence type="ECO:0000313" key="1">
    <source>
        <dbReference type="EMBL" id="PRY86001.1"/>
    </source>
</evidence>
<name>A0A2T0WH19_9BACT</name>
<reference evidence="1 2" key="1">
    <citation type="submission" date="2018-03" db="EMBL/GenBank/DDBJ databases">
        <title>Genomic Encyclopedia of Archaeal and Bacterial Type Strains, Phase II (KMG-II): from individual species to whole genera.</title>
        <authorList>
            <person name="Goeker M."/>
        </authorList>
    </citation>
    <scope>NUCLEOTIDE SEQUENCE [LARGE SCALE GENOMIC DNA]</scope>
    <source>
        <strain evidence="1 2">DSM 27929</strain>
    </source>
</reference>
<dbReference type="AlphaFoldDB" id="A0A2T0WH19"/>
<organism evidence="1 2">
    <name type="scientific">Mongoliibacter ruber</name>
    <dbReference type="NCBI Taxonomy" id="1750599"/>
    <lineage>
        <taxon>Bacteria</taxon>
        <taxon>Pseudomonadati</taxon>
        <taxon>Bacteroidota</taxon>
        <taxon>Cytophagia</taxon>
        <taxon>Cytophagales</taxon>
        <taxon>Cyclobacteriaceae</taxon>
        <taxon>Mongoliibacter</taxon>
    </lineage>
</organism>
<proteinExistence type="predicted"/>
<dbReference type="Proteomes" id="UP000238157">
    <property type="component" value="Unassembled WGS sequence"/>
</dbReference>
<gene>
    <name evidence="1" type="ORF">CLW00_110133</name>
</gene>
<protein>
    <submittedName>
        <fullName evidence="1">Putative zinc-or iron-chelating protein</fullName>
    </submittedName>
</protein>
<sequence length="203" mass="22924">MNLREKSQEVRTLFNELDLEIKAFLDASQLGCIAGCGKCCANPKVNASVLEFLPFAFDMYEKGKAEAVFELLEKTSDEDFCIVYKSFSLDGASGFCSDYQNRGLICRLFGSASRTNKEAKKEIITCKIIKTQKQDEYLRAAVEVNKDMPIPSSAGTYRRLNNIDSRLAEEQLPINQAIKSALERVLTYMFYTENQEPEATESF</sequence>
<comment type="caution">
    <text evidence="1">The sequence shown here is derived from an EMBL/GenBank/DDBJ whole genome shotgun (WGS) entry which is preliminary data.</text>
</comment>
<evidence type="ECO:0000313" key="2">
    <source>
        <dbReference type="Proteomes" id="UP000238157"/>
    </source>
</evidence>
<accession>A0A2T0WH19</accession>
<dbReference type="Pfam" id="PF03692">
    <property type="entry name" value="CxxCxxCC"/>
    <property type="match status" value="1"/>
</dbReference>
<dbReference type="EMBL" id="PVTR01000010">
    <property type="protein sequence ID" value="PRY86001.1"/>
    <property type="molecule type" value="Genomic_DNA"/>
</dbReference>
<dbReference type="InterPro" id="IPR005358">
    <property type="entry name" value="Puta_zinc/iron-chelating_dom"/>
</dbReference>
<keyword evidence="2" id="KW-1185">Reference proteome</keyword>
<dbReference type="RefSeq" id="WP_106134807.1">
    <property type="nucleotide sequence ID" value="NZ_PVTR01000010.1"/>
</dbReference>